<dbReference type="Pfam" id="PF22998">
    <property type="entry name" value="GNAT_LYC1-like"/>
    <property type="match status" value="1"/>
</dbReference>
<evidence type="ECO:0000313" key="3">
    <source>
        <dbReference type="Proteomes" id="UP001148614"/>
    </source>
</evidence>
<dbReference type="PANTHER" id="PTHR34815">
    <property type="entry name" value="LYSINE ACETYLTRANSFERASE"/>
    <property type="match status" value="1"/>
</dbReference>
<dbReference type="Proteomes" id="UP001148614">
    <property type="component" value="Unassembled WGS sequence"/>
</dbReference>
<feature type="domain" description="LYC1 C-terminal" evidence="1">
    <location>
        <begin position="178"/>
        <end position="399"/>
    </location>
</feature>
<dbReference type="PANTHER" id="PTHR34815:SF2">
    <property type="entry name" value="N-ACETYLTRANSFERASE DOMAIN-CONTAINING PROTEIN"/>
    <property type="match status" value="1"/>
</dbReference>
<dbReference type="VEuPathDB" id="FungiDB:F4678DRAFT_413769"/>
<gene>
    <name evidence="2" type="ORF">NPX13_g8385</name>
</gene>
<comment type="caution">
    <text evidence="2">The sequence shown here is derived from an EMBL/GenBank/DDBJ whole genome shotgun (WGS) entry which is preliminary data.</text>
</comment>
<organism evidence="2 3">
    <name type="scientific">Xylaria arbuscula</name>
    <dbReference type="NCBI Taxonomy" id="114810"/>
    <lineage>
        <taxon>Eukaryota</taxon>
        <taxon>Fungi</taxon>
        <taxon>Dikarya</taxon>
        <taxon>Ascomycota</taxon>
        <taxon>Pezizomycotina</taxon>
        <taxon>Sordariomycetes</taxon>
        <taxon>Xylariomycetidae</taxon>
        <taxon>Xylariales</taxon>
        <taxon>Xylariaceae</taxon>
        <taxon>Xylaria</taxon>
    </lineage>
</organism>
<dbReference type="EMBL" id="JANPWZ010001835">
    <property type="protein sequence ID" value="KAJ3562905.1"/>
    <property type="molecule type" value="Genomic_DNA"/>
</dbReference>
<dbReference type="InterPro" id="IPR053013">
    <property type="entry name" value="LAT"/>
</dbReference>
<dbReference type="Gene3D" id="3.40.630.30">
    <property type="match status" value="1"/>
</dbReference>
<evidence type="ECO:0000313" key="2">
    <source>
        <dbReference type="EMBL" id="KAJ3562905.1"/>
    </source>
</evidence>
<dbReference type="AlphaFoldDB" id="A0A9W8TK77"/>
<proteinExistence type="predicted"/>
<name>A0A9W8TK77_9PEZI</name>
<keyword evidence="3" id="KW-1185">Reference proteome</keyword>
<dbReference type="InterPro" id="IPR055100">
    <property type="entry name" value="GNAT_LYC1-like"/>
</dbReference>
<dbReference type="InterPro" id="IPR016181">
    <property type="entry name" value="Acyl_CoA_acyltransferase"/>
</dbReference>
<protein>
    <recommendedName>
        <fullName evidence="1">LYC1 C-terminal domain-containing protein</fullName>
    </recommendedName>
</protein>
<reference evidence="2" key="1">
    <citation type="submission" date="2022-07" db="EMBL/GenBank/DDBJ databases">
        <title>Genome Sequence of Xylaria arbuscula.</title>
        <authorList>
            <person name="Buettner E."/>
        </authorList>
    </citation>
    <scope>NUCLEOTIDE SEQUENCE</scope>
    <source>
        <strain evidence="2">VT107</strain>
    </source>
</reference>
<dbReference type="SUPFAM" id="SSF55729">
    <property type="entry name" value="Acyl-CoA N-acyltransferases (Nat)"/>
    <property type="match status" value="1"/>
</dbReference>
<sequence length="399" mass="44984">MTVASPVVLPNADSPDLQLSHPTLEECIEIWSHTATSWRDSLTLRLYVEEAQYLATVPLAKDGGMSTWILVDKNLPPNERQIFCSCETFRKRSLASNECGNIADGIVYGVASVFTPPKYRRRGYGTRHMKELAKALVGWQSEDGQSIGSVLYSDIGKEYYAKVGWLPNLRNSHFVFQSVPMDKPSLVQPIFESGLEALCLRDEAILRVAMAAPSTRRKRVTILPDLDHMLWHIRKEDFAVKYIFGKTAEAKGAIAGSPGKQVWAIWVRRYYSHPNQPEEGQEDGNVLYILRLVVEGDDTANQPYDDQPPPTTDAYTDQVAALKAVMQAAQAEAAKWCLSQVQLWEPSPLTQSLLKQSDLTALHVERQNYSIASVLWFEEEHDGVEEALCWVNNEYYAWC</sequence>
<accession>A0A9W8TK77</accession>
<evidence type="ECO:0000259" key="1">
    <source>
        <dbReference type="Pfam" id="PF22998"/>
    </source>
</evidence>